<dbReference type="Proteomes" id="UP000315783">
    <property type="component" value="Unassembled WGS sequence"/>
</dbReference>
<evidence type="ECO:0000313" key="2">
    <source>
        <dbReference type="EMBL" id="TQV94088.1"/>
    </source>
</evidence>
<keyword evidence="3" id="KW-1185">Reference proteome</keyword>
<dbReference type="AlphaFoldDB" id="A0A545UXB9"/>
<protein>
    <submittedName>
        <fullName evidence="2">Uncharacterized protein</fullName>
    </submittedName>
</protein>
<evidence type="ECO:0000256" key="1">
    <source>
        <dbReference type="SAM" id="MobiDB-lite"/>
    </source>
</evidence>
<dbReference type="EMBL" id="SPUK01000010">
    <property type="protein sequence ID" value="TQV94088.1"/>
    <property type="molecule type" value="Genomic_DNA"/>
</dbReference>
<accession>A0A545UXB9</accession>
<evidence type="ECO:0000313" key="3">
    <source>
        <dbReference type="Proteomes" id="UP000315783"/>
    </source>
</evidence>
<reference evidence="2 3" key="1">
    <citation type="journal article" date="2019" name="Appl. Microbiol. Biotechnol.">
        <title>Genome sequence of Isaria javanica and comparative genome analysis insights into family S53 peptidase evolution in fungal entomopathogens.</title>
        <authorList>
            <person name="Lin R."/>
            <person name="Zhang X."/>
            <person name="Xin B."/>
            <person name="Zou M."/>
            <person name="Gao Y."/>
            <person name="Qin F."/>
            <person name="Hu Q."/>
            <person name="Xie B."/>
            <person name="Cheng X."/>
        </authorList>
    </citation>
    <scope>NUCLEOTIDE SEQUENCE [LARGE SCALE GENOMIC DNA]</scope>
    <source>
        <strain evidence="2 3">IJ1G</strain>
    </source>
</reference>
<organism evidence="2 3">
    <name type="scientific">Cordyceps javanica</name>
    <dbReference type="NCBI Taxonomy" id="43265"/>
    <lineage>
        <taxon>Eukaryota</taxon>
        <taxon>Fungi</taxon>
        <taxon>Dikarya</taxon>
        <taxon>Ascomycota</taxon>
        <taxon>Pezizomycotina</taxon>
        <taxon>Sordariomycetes</taxon>
        <taxon>Hypocreomycetidae</taxon>
        <taxon>Hypocreales</taxon>
        <taxon>Cordycipitaceae</taxon>
        <taxon>Cordyceps</taxon>
    </lineage>
</organism>
<comment type="caution">
    <text evidence="2">The sequence shown here is derived from an EMBL/GenBank/DDBJ whole genome shotgun (WGS) entry which is preliminary data.</text>
</comment>
<sequence>MQGVVVTLEGVGGDNDWWQVHKSNLARIPLPSQASLGAWSRVAGHHVSGGGNGRRGTSVGFYWPAKFISNDWADRPVTTQSRGLRRKRTTPLPPLSRAPVWTTTWGQRGPTQWAAAIWVATTLGLLLVGKGEVACLKSLGSSGRRRRSTHKPLGIWGWGHRSKSACSVHSSFLPKQLVFVHARKTRADVSYCVGRRSVPALAGCKGNFSAGMAAGRQKCSEQTHYLLTAPTWWCSTHLHQSLPLYVCASQSVS</sequence>
<gene>
    <name evidence="2" type="ORF">IF1G_06967</name>
</gene>
<feature type="region of interest" description="Disordered" evidence="1">
    <location>
        <begin position="79"/>
        <end position="98"/>
    </location>
</feature>
<name>A0A545UXB9_9HYPO</name>
<proteinExistence type="predicted"/>